<evidence type="ECO:0000256" key="1">
    <source>
        <dbReference type="SAM" id="Phobius"/>
    </source>
</evidence>
<sequence length="164" mass="16630">MTAVLGAAALVGALIATGVMAGLYAAFAIAVMPGLARIGDLAFADAMHQINRAIRNGWFAAAFAGAAVLTGLAAVPHAGGPALPWIAAAFLLYGATLVITFGGNVPLNDALDAAVADPAIRTDPARAAAARAAFEARWVRRHAWRTLLCLAAFACLAIALLVRG</sequence>
<reference evidence="2 3" key="1">
    <citation type="submission" date="2019-06" db="EMBL/GenBank/DDBJ databases">
        <title>Sequencing the genomes of 1000 actinobacteria strains.</title>
        <authorList>
            <person name="Klenk H.-P."/>
        </authorList>
    </citation>
    <scope>NUCLEOTIDE SEQUENCE [LARGE SCALE GENOMIC DNA]</scope>
    <source>
        <strain evidence="2 3">DSM 43186</strain>
    </source>
</reference>
<organism evidence="2 3">
    <name type="scientific">Thermopolyspora flexuosa</name>
    <dbReference type="NCBI Taxonomy" id="103836"/>
    <lineage>
        <taxon>Bacteria</taxon>
        <taxon>Bacillati</taxon>
        <taxon>Actinomycetota</taxon>
        <taxon>Actinomycetes</taxon>
        <taxon>Streptosporangiales</taxon>
        <taxon>Streptosporangiaceae</taxon>
        <taxon>Thermopolyspora</taxon>
    </lineage>
</organism>
<dbReference type="OrthoDB" id="428263at2"/>
<protein>
    <submittedName>
        <fullName evidence="2">Putative membrane protein</fullName>
    </submittedName>
</protein>
<feature type="transmembrane region" description="Helical" evidence="1">
    <location>
        <begin position="6"/>
        <end position="36"/>
    </location>
</feature>
<evidence type="ECO:0000313" key="3">
    <source>
        <dbReference type="Proteomes" id="UP000319213"/>
    </source>
</evidence>
<feature type="transmembrane region" description="Helical" evidence="1">
    <location>
        <begin position="82"/>
        <end position="101"/>
    </location>
</feature>
<dbReference type="RefSeq" id="WP_142262385.1">
    <property type="nucleotide sequence ID" value="NZ_BMPV01000010.1"/>
</dbReference>
<name>A0A543IQJ0_9ACTN</name>
<dbReference type="AlphaFoldDB" id="A0A543IQJ0"/>
<comment type="caution">
    <text evidence="2">The sequence shown here is derived from an EMBL/GenBank/DDBJ whole genome shotgun (WGS) entry which is preliminary data.</text>
</comment>
<dbReference type="EMBL" id="VFPQ01000002">
    <property type="protein sequence ID" value="TQM72830.1"/>
    <property type="molecule type" value="Genomic_DNA"/>
</dbReference>
<keyword evidence="3" id="KW-1185">Reference proteome</keyword>
<keyword evidence="1" id="KW-0812">Transmembrane</keyword>
<gene>
    <name evidence="2" type="ORF">FHX40_4991</name>
</gene>
<accession>A0A543IQJ0</accession>
<proteinExistence type="predicted"/>
<keyword evidence="1" id="KW-0472">Membrane</keyword>
<dbReference type="Pfam" id="PF08592">
    <property type="entry name" value="Anthrone_oxy"/>
    <property type="match status" value="1"/>
</dbReference>
<dbReference type="Proteomes" id="UP000319213">
    <property type="component" value="Unassembled WGS sequence"/>
</dbReference>
<feature type="transmembrane region" description="Helical" evidence="1">
    <location>
        <begin position="143"/>
        <end position="162"/>
    </location>
</feature>
<dbReference type="InterPro" id="IPR013901">
    <property type="entry name" value="Anthrone_oxy"/>
</dbReference>
<evidence type="ECO:0000313" key="2">
    <source>
        <dbReference type="EMBL" id="TQM72830.1"/>
    </source>
</evidence>
<keyword evidence="1" id="KW-1133">Transmembrane helix</keyword>
<feature type="transmembrane region" description="Helical" evidence="1">
    <location>
        <begin position="57"/>
        <end position="76"/>
    </location>
</feature>